<evidence type="ECO:0000313" key="2">
    <source>
        <dbReference type="EMBL" id="KAK7059432.1"/>
    </source>
</evidence>
<proteinExistence type="predicted"/>
<dbReference type="Proteomes" id="UP001362999">
    <property type="component" value="Unassembled WGS sequence"/>
</dbReference>
<feature type="compositionally biased region" description="Basic and acidic residues" evidence="1">
    <location>
        <begin position="140"/>
        <end position="149"/>
    </location>
</feature>
<feature type="compositionally biased region" description="Basic residues" evidence="1">
    <location>
        <begin position="121"/>
        <end position="131"/>
    </location>
</feature>
<evidence type="ECO:0000313" key="3">
    <source>
        <dbReference type="Proteomes" id="UP001362999"/>
    </source>
</evidence>
<accession>A0AAW0E5U8</accession>
<sequence>MREYYEKQRVAGPSNESPQNSPPTTPHQSARHDVLKRAEMLAESPPDSPSKAVELAQELSRELLKSDARIPIQKVCIRELQNAAPGRNKQGDRRRPSGTSRFYDQDVLNEMREQRDEKDRKKGRGGGRGRGRGGQTSGRTLRDITNQRDSDEDSQSSSGSEEGMHSESELLESFNGELPQIVSDPPDDDVDDGDGCWVPSRGKRKASEPLVDEDSGRPKRKTKKPTRLNL</sequence>
<gene>
    <name evidence="2" type="ORF">R3P38DRAFT_3167808</name>
</gene>
<feature type="compositionally biased region" description="Acidic residues" evidence="1">
    <location>
        <begin position="185"/>
        <end position="194"/>
    </location>
</feature>
<dbReference type="EMBL" id="JAWWNJ010000003">
    <property type="protein sequence ID" value="KAK7059432.1"/>
    <property type="molecule type" value="Genomic_DNA"/>
</dbReference>
<name>A0AAW0E5U8_9AGAR</name>
<evidence type="ECO:0000256" key="1">
    <source>
        <dbReference type="SAM" id="MobiDB-lite"/>
    </source>
</evidence>
<feature type="compositionally biased region" description="Basic residues" evidence="1">
    <location>
        <begin position="218"/>
        <end position="230"/>
    </location>
</feature>
<feature type="region of interest" description="Disordered" evidence="1">
    <location>
        <begin position="79"/>
        <end position="230"/>
    </location>
</feature>
<keyword evidence="3" id="KW-1185">Reference proteome</keyword>
<organism evidence="2 3">
    <name type="scientific">Favolaschia claudopus</name>
    <dbReference type="NCBI Taxonomy" id="2862362"/>
    <lineage>
        <taxon>Eukaryota</taxon>
        <taxon>Fungi</taxon>
        <taxon>Dikarya</taxon>
        <taxon>Basidiomycota</taxon>
        <taxon>Agaricomycotina</taxon>
        <taxon>Agaricomycetes</taxon>
        <taxon>Agaricomycetidae</taxon>
        <taxon>Agaricales</taxon>
        <taxon>Marasmiineae</taxon>
        <taxon>Mycenaceae</taxon>
        <taxon>Favolaschia</taxon>
    </lineage>
</organism>
<feature type="compositionally biased region" description="Basic and acidic residues" evidence="1">
    <location>
        <begin position="109"/>
        <end position="120"/>
    </location>
</feature>
<protein>
    <submittedName>
        <fullName evidence="2">Uncharacterized protein</fullName>
    </submittedName>
</protein>
<comment type="caution">
    <text evidence="2">The sequence shown here is derived from an EMBL/GenBank/DDBJ whole genome shotgun (WGS) entry which is preliminary data.</text>
</comment>
<reference evidence="2 3" key="1">
    <citation type="journal article" date="2024" name="J Genomics">
        <title>Draft genome sequencing and assembly of Favolaschia claudopus CIRM-BRFM 2984 isolated from oak limbs.</title>
        <authorList>
            <person name="Navarro D."/>
            <person name="Drula E."/>
            <person name="Chaduli D."/>
            <person name="Cazenave R."/>
            <person name="Ahrendt S."/>
            <person name="Wang J."/>
            <person name="Lipzen A."/>
            <person name="Daum C."/>
            <person name="Barry K."/>
            <person name="Grigoriev I.V."/>
            <person name="Favel A."/>
            <person name="Rosso M.N."/>
            <person name="Martin F."/>
        </authorList>
    </citation>
    <scope>NUCLEOTIDE SEQUENCE [LARGE SCALE GENOMIC DNA]</scope>
    <source>
        <strain evidence="2 3">CIRM-BRFM 2984</strain>
    </source>
</reference>
<feature type="region of interest" description="Disordered" evidence="1">
    <location>
        <begin position="1"/>
        <end position="33"/>
    </location>
</feature>
<dbReference type="AlphaFoldDB" id="A0AAW0E5U8"/>